<evidence type="ECO:0000259" key="1">
    <source>
        <dbReference type="SMART" id="SM00507"/>
    </source>
</evidence>
<protein>
    <recommendedName>
        <fullName evidence="1">HNH nuclease domain-containing protein</fullName>
    </recommendedName>
</protein>
<evidence type="ECO:0000313" key="3">
    <source>
        <dbReference type="Proteomes" id="UP000258925"/>
    </source>
</evidence>
<dbReference type="SMART" id="SM00507">
    <property type="entry name" value="HNHc"/>
    <property type="match status" value="1"/>
</dbReference>
<dbReference type="InterPro" id="IPR003615">
    <property type="entry name" value="HNH_nuc"/>
</dbReference>
<dbReference type="Pfam" id="PF14279">
    <property type="entry name" value="HNH_5"/>
    <property type="match status" value="1"/>
</dbReference>
<sequence length="110" mass="12784">MTPLLPSPKHYLHNLITMTSSDSKRLWRRAIKEHFNCQCVYCGENYELHELTLDHVQPRSKGGQDLTTNVVCACQKCNQDKGSRNWLHWMRAKFGHSPHREKTISDHIAA</sequence>
<proteinExistence type="predicted"/>
<dbReference type="KEGG" id="vg:3294729"/>
<reference evidence="2 3" key="1">
    <citation type="submission" date="2009-10" db="EMBL/GenBank/DDBJ databases">
        <title>The Genome Sequence of Prochlorococcus phage P-SSP7.</title>
        <authorList>
            <consortium name="The Broad Institute Genome Sequencing Platform"/>
            <person name="Henn M.R."/>
            <person name="Sullivan M.S."/>
            <person name="Osburne M.S."/>
            <person name="Levin J."/>
            <person name="Malboeuf C."/>
            <person name="Casali M."/>
            <person name="Russ C."/>
            <person name="Lennon N."/>
            <person name="Chapman S.B."/>
            <person name="Erlich R."/>
            <person name="Young S.K."/>
            <person name="Koehrsen M."/>
            <person name="Yandava C."/>
            <person name="Zeng Q."/>
            <person name="Alvarado L."/>
            <person name="Anderson S."/>
            <person name="Berlin A."/>
            <person name="Borenstein D."/>
            <person name="Chen Z."/>
            <person name="Engels R."/>
            <person name="Freedman E."/>
            <person name="Gellesch M."/>
            <person name="Goldberg J."/>
            <person name="Green L."/>
            <person name="Griggs A."/>
            <person name="Gujja S."/>
            <person name="Heilman E.R."/>
            <person name="Heiman D."/>
            <person name="Hepburn T."/>
            <person name="Howarth C."/>
            <person name="Jen D."/>
            <person name="Larson L."/>
            <person name="Lewis B."/>
            <person name="Mehta T."/>
            <person name="Park D."/>
            <person name="Pearson M."/>
            <person name="Richards J."/>
            <person name="Rizzolo K."/>
            <person name="Roberts A."/>
            <person name="Ryan E."/>
            <person name="Saif S."/>
            <person name="Shea T."/>
            <person name="Shenoy N."/>
            <person name="Sisk P."/>
            <person name="Stolte C."/>
            <person name="Sykes S."/>
            <person name="Walk T."/>
            <person name="White J."/>
            <person name="Yu Q."/>
            <person name="Coleman M.L."/>
            <person name="Huang K.H."/>
            <person name="Weigele P.R."/>
            <person name="DeFrancesco A.S."/>
            <person name="Kern S.E."/>
            <person name="Thompson L.R."/>
            <person name="Fu R."/>
            <person name="Hombeck B."/>
            <person name="Chisholm S.W."/>
            <person name="Haas B."/>
            <person name="Nusbaum C."/>
            <person name="Birren B."/>
        </authorList>
    </citation>
    <scope>NUCLEOTIDE SEQUENCE [LARGE SCALE GENOMIC DNA]</scope>
    <source>
        <strain evidence="2 3">P-SSP7</strain>
    </source>
</reference>
<dbReference type="PANTHER" id="PTHR33877:SF2">
    <property type="entry name" value="OS07G0170200 PROTEIN"/>
    <property type="match status" value="1"/>
</dbReference>
<dbReference type="CDD" id="cd00085">
    <property type="entry name" value="HNHc"/>
    <property type="match status" value="1"/>
</dbReference>
<dbReference type="EMBL" id="GU071093">
    <property type="protein sequence ID" value="ACY76249.1"/>
    <property type="molecule type" value="Genomic_DNA"/>
</dbReference>
<gene>
    <name evidence="2" type="ORF">PCPG_00048</name>
</gene>
<accession>D1LWJ0</accession>
<feature type="domain" description="HNH nuclease" evidence="1">
    <location>
        <begin position="26"/>
        <end position="79"/>
    </location>
</feature>
<name>D1LWJ0_BPPRP</name>
<dbReference type="PANTHER" id="PTHR33877">
    <property type="entry name" value="SLL1193 PROTEIN"/>
    <property type="match status" value="1"/>
</dbReference>
<dbReference type="Gene3D" id="1.10.30.50">
    <property type="match status" value="1"/>
</dbReference>
<evidence type="ECO:0000313" key="2">
    <source>
        <dbReference type="EMBL" id="ACY76249.1"/>
    </source>
</evidence>
<dbReference type="InterPro" id="IPR052892">
    <property type="entry name" value="NA-targeting_endonuclease"/>
</dbReference>
<dbReference type="Proteomes" id="UP000258925">
    <property type="component" value="Segment"/>
</dbReference>
<organism evidence="2 3">
    <name type="scientific">Prochlorococcus phage P-SSP7</name>
    <dbReference type="NCBI Taxonomy" id="268748"/>
    <lineage>
        <taxon>Viruses</taxon>
        <taxon>Duplodnaviria</taxon>
        <taxon>Heunggongvirae</taxon>
        <taxon>Uroviricota</taxon>
        <taxon>Caudoviricetes</taxon>
        <taxon>Autographivirales</taxon>
        <taxon>Sechaudvirinae</taxon>
        <taxon>Tiamatvirus</taxon>
    </lineage>
</organism>
<dbReference type="InterPro" id="IPR029471">
    <property type="entry name" value="HNH_5"/>
</dbReference>
<organismHost>
    <name type="scientific">Prochlorococcus</name>
    <dbReference type="NCBI Taxonomy" id="1218"/>
</organismHost>
<dbReference type="RefSeq" id="YP_214226.1">
    <property type="nucleotide sequence ID" value="NC_006882.2"/>
</dbReference>